<keyword evidence="4" id="KW-1185">Reference proteome</keyword>
<dbReference type="PANTHER" id="PTHR35562">
    <property type="entry name" value="DNA ENDONUCLEASE SMRA-RELATED"/>
    <property type="match status" value="1"/>
</dbReference>
<comment type="caution">
    <text evidence="3">The sequence shown here is derived from an EMBL/GenBank/DDBJ whole genome shotgun (WGS) entry which is preliminary data.</text>
</comment>
<dbReference type="Gene3D" id="3.30.1370.110">
    <property type="match status" value="1"/>
</dbReference>
<dbReference type="Pfam" id="PF01713">
    <property type="entry name" value="Smr"/>
    <property type="match status" value="1"/>
</dbReference>
<evidence type="ECO:0000313" key="3">
    <source>
        <dbReference type="EMBL" id="MBI1622154.1"/>
    </source>
</evidence>
<proteinExistence type="predicted"/>
<dbReference type="Proteomes" id="UP000601789">
    <property type="component" value="Unassembled WGS sequence"/>
</dbReference>
<organism evidence="3 4">
    <name type="scientific">Aquamicrobium zhengzhouense</name>
    <dbReference type="NCBI Taxonomy" id="2781738"/>
    <lineage>
        <taxon>Bacteria</taxon>
        <taxon>Pseudomonadati</taxon>
        <taxon>Pseudomonadota</taxon>
        <taxon>Alphaproteobacteria</taxon>
        <taxon>Hyphomicrobiales</taxon>
        <taxon>Phyllobacteriaceae</taxon>
        <taxon>Aquamicrobium</taxon>
    </lineage>
</organism>
<dbReference type="PROSITE" id="PS50828">
    <property type="entry name" value="SMR"/>
    <property type="match status" value="1"/>
</dbReference>
<dbReference type="PANTHER" id="PTHR35562:SF2">
    <property type="entry name" value="DNA ENDONUCLEASE SMRA-RELATED"/>
    <property type="match status" value="1"/>
</dbReference>
<name>A0ABS0SFS4_9HYPH</name>
<gene>
    <name evidence="3" type="ORF">IOD40_15955</name>
</gene>
<evidence type="ECO:0000256" key="1">
    <source>
        <dbReference type="SAM" id="MobiDB-lite"/>
    </source>
</evidence>
<dbReference type="EMBL" id="JADGMQ010000013">
    <property type="protein sequence ID" value="MBI1622154.1"/>
    <property type="molecule type" value="Genomic_DNA"/>
</dbReference>
<dbReference type="SUPFAM" id="SSF160443">
    <property type="entry name" value="SMR domain-like"/>
    <property type="match status" value="1"/>
</dbReference>
<dbReference type="InterPro" id="IPR002625">
    <property type="entry name" value="Smr_dom"/>
</dbReference>
<reference evidence="3 4" key="1">
    <citation type="submission" date="2020-10" db="EMBL/GenBank/DDBJ databases">
        <title>Aquamicrobium zhengzhouensis sp. nov., a exopolysaccharide producing bacterium isolated from farmland soil.</title>
        <authorList>
            <person name="Wang X."/>
        </authorList>
    </citation>
    <scope>NUCLEOTIDE SEQUENCE [LARGE SCALE GENOMIC DNA]</scope>
    <source>
        <strain evidence="4">cd-1</strain>
    </source>
</reference>
<accession>A0ABS0SFS4</accession>
<evidence type="ECO:0000259" key="2">
    <source>
        <dbReference type="PROSITE" id="PS50828"/>
    </source>
</evidence>
<dbReference type="SMART" id="SM00463">
    <property type="entry name" value="SMR"/>
    <property type="match status" value="1"/>
</dbReference>
<protein>
    <submittedName>
        <fullName evidence="3">Smr/MutS family protein</fullName>
    </submittedName>
</protein>
<evidence type="ECO:0000313" key="4">
    <source>
        <dbReference type="Proteomes" id="UP000601789"/>
    </source>
</evidence>
<feature type="region of interest" description="Disordered" evidence="1">
    <location>
        <begin position="21"/>
        <end position="66"/>
    </location>
</feature>
<dbReference type="InterPro" id="IPR036063">
    <property type="entry name" value="Smr_dom_sf"/>
</dbReference>
<sequence>MPGKSVDAIARELEDFAALLDPAPVQETPRTKPDSTAHTIDPTPSKRAVSPPKAIDSPTRQKIAKGRLPIEGKVDLHGLTQSEAHSLLLSFLRRAFGDGRRYVLVVTGKGSPSRGTGVLRQAVPGWLSTPPFRTLVSGHEQAARHHGGEGALYIRLRKQVAP</sequence>
<feature type="domain" description="Smr" evidence="2">
    <location>
        <begin position="74"/>
        <end position="157"/>
    </location>
</feature>